<name>A0ABS2SWH4_9BACI</name>
<evidence type="ECO:0000256" key="5">
    <source>
        <dbReference type="ARBA" id="ARBA00023284"/>
    </source>
</evidence>
<comment type="caution">
    <text evidence="8">The sequence shown here is derived from an EMBL/GenBank/DDBJ whole genome shotgun (WGS) entry which is preliminary data.</text>
</comment>
<organism evidence="8 9">
    <name type="scientific">Shouchella xiaoxiensis</name>
    <dbReference type="NCBI Taxonomy" id="766895"/>
    <lineage>
        <taxon>Bacteria</taxon>
        <taxon>Bacillati</taxon>
        <taxon>Bacillota</taxon>
        <taxon>Bacilli</taxon>
        <taxon>Bacillales</taxon>
        <taxon>Bacillaceae</taxon>
        <taxon>Shouchella</taxon>
    </lineage>
</organism>
<dbReference type="EMBL" id="JAFBCV010000010">
    <property type="protein sequence ID" value="MBM7839849.1"/>
    <property type="molecule type" value="Genomic_DNA"/>
</dbReference>
<dbReference type="SUPFAM" id="SSF52833">
    <property type="entry name" value="Thioredoxin-like"/>
    <property type="match status" value="1"/>
</dbReference>
<proteinExistence type="inferred from homology"/>
<gene>
    <name evidence="8" type="ORF">JOC54_003129</name>
</gene>
<keyword evidence="5" id="KW-0676">Redox-active center</keyword>
<dbReference type="PANTHER" id="PTHR13887">
    <property type="entry name" value="GLUTATHIONE S-TRANSFERASE KAPPA"/>
    <property type="match status" value="1"/>
</dbReference>
<sequence>MNSKVLVGGTVGVVIIAVFIVVFMNQSNGIEDIATEFDVAPSIEGQPVLGDETAPIQVIEFGDYKCPSCKAWDETVFPRLQEEYIDTGIVQFVHINTPFHGGESVLAAQASESVWDRQPEAFWDFHKEIYRNQPESQQHDEQWVTREKLLEIAESVDSSIDLETLSEDIEDQAYESEIGIDVELINRFEVTQTPTIMVNNYKVTNPFEYDSIVDLIEMERE</sequence>
<evidence type="ECO:0000313" key="8">
    <source>
        <dbReference type="EMBL" id="MBM7839849.1"/>
    </source>
</evidence>
<keyword evidence="6" id="KW-1133">Transmembrane helix</keyword>
<dbReference type="GO" id="GO:0016853">
    <property type="term" value="F:isomerase activity"/>
    <property type="evidence" value="ECO:0007669"/>
    <property type="project" value="UniProtKB-KW"/>
</dbReference>
<dbReference type="Pfam" id="PF13462">
    <property type="entry name" value="Thioredoxin_4"/>
    <property type="match status" value="1"/>
</dbReference>
<comment type="similarity">
    <text evidence="1">Belongs to the thioredoxin family. DsbA subfamily.</text>
</comment>
<feature type="domain" description="Thioredoxin" evidence="7">
    <location>
        <begin position="28"/>
        <end position="221"/>
    </location>
</feature>
<evidence type="ECO:0000256" key="3">
    <source>
        <dbReference type="ARBA" id="ARBA00023002"/>
    </source>
</evidence>
<protein>
    <submittedName>
        <fullName evidence="8">Protein-disulfide isomerase</fullName>
    </submittedName>
</protein>
<keyword evidence="9" id="KW-1185">Reference proteome</keyword>
<dbReference type="RefSeq" id="WP_204467118.1">
    <property type="nucleotide sequence ID" value="NZ_JAFBCV010000010.1"/>
</dbReference>
<evidence type="ECO:0000256" key="6">
    <source>
        <dbReference type="SAM" id="Phobius"/>
    </source>
</evidence>
<dbReference type="InterPro" id="IPR012336">
    <property type="entry name" value="Thioredoxin-like_fold"/>
</dbReference>
<reference evidence="8" key="1">
    <citation type="submission" date="2021-01" db="EMBL/GenBank/DDBJ databases">
        <title>Genomic Encyclopedia of Type Strains, Phase IV (KMG-IV): sequencing the most valuable type-strain genomes for metagenomic binning, comparative biology and taxonomic classification.</title>
        <authorList>
            <person name="Goeker M."/>
        </authorList>
    </citation>
    <scope>NUCLEOTIDE SEQUENCE</scope>
    <source>
        <strain evidence="8">DSM 21943</strain>
    </source>
</reference>
<feature type="transmembrane region" description="Helical" evidence="6">
    <location>
        <begin position="6"/>
        <end position="24"/>
    </location>
</feature>
<evidence type="ECO:0000256" key="1">
    <source>
        <dbReference type="ARBA" id="ARBA00005791"/>
    </source>
</evidence>
<keyword evidence="4" id="KW-1015">Disulfide bond</keyword>
<accession>A0ABS2SWH4</accession>
<keyword evidence="6" id="KW-0812">Transmembrane</keyword>
<dbReference type="PROSITE" id="PS51352">
    <property type="entry name" value="THIOREDOXIN_2"/>
    <property type="match status" value="1"/>
</dbReference>
<dbReference type="InterPro" id="IPR036249">
    <property type="entry name" value="Thioredoxin-like_sf"/>
</dbReference>
<keyword evidence="6" id="KW-0472">Membrane</keyword>
<dbReference type="Gene3D" id="3.40.30.10">
    <property type="entry name" value="Glutaredoxin"/>
    <property type="match status" value="1"/>
</dbReference>
<keyword evidence="2" id="KW-0732">Signal</keyword>
<dbReference type="InterPro" id="IPR013766">
    <property type="entry name" value="Thioredoxin_domain"/>
</dbReference>
<evidence type="ECO:0000313" key="9">
    <source>
        <dbReference type="Proteomes" id="UP001179280"/>
    </source>
</evidence>
<keyword evidence="3" id="KW-0560">Oxidoreductase</keyword>
<dbReference type="PANTHER" id="PTHR13887:SF14">
    <property type="entry name" value="DISULFIDE BOND FORMATION PROTEIN D"/>
    <property type="match status" value="1"/>
</dbReference>
<keyword evidence="8" id="KW-0413">Isomerase</keyword>
<dbReference type="Proteomes" id="UP001179280">
    <property type="component" value="Unassembled WGS sequence"/>
</dbReference>
<evidence type="ECO:0000259" key="7">
    <source>
        <dbReference type="PROSITE" id="PS51352"/>
    </source>
</evidence>
<evidence type="ECO:0000256" key="4">
    <source>
        <dbReference type="ARBA" id="ARBA00023157"/>
    </source>
</evidence>
<evidence type="ECO:0000256" key="2">
    <source>
        <dbReference type="ARBA" id="ARBA00022729"/>
    </source>
</evidence>